<keyword evidence="3" id="KW-1185">Reference proteome</keyword>
<evidence type="ECO:0008006" key="4">
    <source>
        <dbReference type="Google" id="ProtNLM"/>
    </source>
</evidence>
<comment type="caution">
    <text evidence="2">The sequence shown here is derived from an EMBL/GenBank/DDBJ whole genome shotgun (WGS) entry which is preliminary data.</text>
</comment>
<dbReference type="GO" id="GO:0015914">
    <property type="term" value="P:phospholipid transport"/>
    <property type="evidence" value="ECO:0007669"/>
    <property type="project" value="TreeGrafter"/>
</dbReference>
<dbReference type="OrthoDB" id="2505440at2759"/>
<proteinExistence type="predicted"/>
<dbReference type="EMBL" id="VSWC01000105">
    <property type="protein sequence ID" value="KAA1086602.1"/>
    <property type="molecule type" value="Genomic_DNA"/>
</dbReference>
<sequence>MSNTRNAPLLLNESNYTTWSFLMIAKLSKIGALDVVQGLIQKPVLVDIKKPTEEFVVYSETNRVAYIEIIEHLDTNHLAYIAQILNDDDSFDGHSVWQILKKKYAGDDYIAKDSALEKFLDLEYHGSTTEFISEIRAANHRLVTAKVGLDDLVKTSIILRKLPSEFKSFRTVVSVGCPLDSVATMLSRLEKHAAQNHLDRSSSIPSPQALLTTDDKFYMCPHCKKGFTICSHCDKAGHKESICFEKHPEQRPSKTSISSVSSKSKPVAQAHLAISSPMSHTVHGFTAEQIESERNFQAMLANPEFKKLNINAEYRL</sequence>
<protein>
    <recommendedName>
        <fullName evidence="4">DUF4219 domain-containing protein</fullName>
    </recommendedName>
</protein>
<dbReference type="GO" id="GO:0007005">
    <property type="term" value="P:mitochondrion organization"/>
    <property type="evidence" value="ECO:0007669"/>
    <property type="project" value="InterPro"/>
</dbReference>
<dbReference type="InterPro" id="IPR027532">
    <property type="entry name" value="Mdm12"/>
</dbReference>
<dbReference type="GO" id="GO:1990456">
    <property type="term" value="P:mitochondrion-endoplasmic reticulum membrane tethering"/>
    <property type="evidence" value="ECO:0007669"/>
    <property type="project" value="TreeGrafter"/>
</dbReference>
<name>A0A5B0ND17_PUCGR</name>
<dbReference type="AlphaFoldDB" id="A0A5B0ND17"/>
<evidence type="ECO:0000313" key="2">
    <source>
        <dbReference type="EMBL" id="KAA1086602.1"/>
    </source>
</evidence>
<dbReference type="Pfam" id="PF14223">
    <property type="entry name" value="Retrotran_gag_2"/>
    <property type="match status" value="1"/>
</dbReference>
<keyword evidence="1" id="KW-0256">Endoplasmic reticulum</keyword>
<dbReference type="PANTHER" id="PTHR28204:SF1">
    <property type="entry name" value="MITOCHONDRIAL DISTRIBUTION AND MORPHOLOGY PROTEIN 12"/>
    <property type="match status" value="1"/>
</dbReference>
<accession>A0A5B0ND17</accession>
<reference evidence="2 3" key="1">
    <citation type="submission" date="2019-05" db="EMBL/GenBank/DDBJ databases">
        <title>Emergence of the Ug99 lineage of the wheat stem rust pathogen through somatic hybridization.</title>
        <authorList>
            <person name="Li F."/>
            <person name="Upadhyaya N.M."/>
            <person name="Sperschneider J."/>
            <person name="Matny O."/>
            <person name="Nguyen-Phuc H."/>
            <person name="Mago R."/>
            <person name="Raley C."/>
            <person name="Miller M.E."/>
            <person name="Silverstein K.A.T."/>
            <person name="Henningsen E."/>
            <person name="Hirsch C.D."/>
            <person name="Visser B."/>
            <person name="Pretorius Z.A."/>
            <person name="Steffenson B.J."/>
            <person name="Schwessinger B."/>
            <person name="Dodds P.N."/>
            <person name="Figueroa M."/>
        </authorList>
    </citation>
    <scope>NUCLEOTIDE SEQUENCE [LARGE SCALE GENOMIC DNA]</scope>
    <source>
        <strain evidence="2">21-0</strain>
    </source>
</reference>
<evidence type="ECO:0000313" key="3">
    <source>
        <dbReference type="Proteomes" id="UP000324748"/>
    </source>
</evidence>
<organism evidence="2 3">
    <name type="scientific">Puccinia graminis f. sp. tritici</name>
    <dbReference type="NCBI Taxonomy" id="56615"/>
    <lineage>
        <taxon>Eukaryota</taxon>
        <taxon>Fungi</taxon>
        <taxon>Dikarya</taxon>
        <taxon>Basidiomycota</taxon>
        <taxon>Pucciniomycotina</taxon>
        <taxon>Pucciniomycetes</taxon>
        <taxon>Pucciniales</taxon>
        <taxon>Pucciniaceae</taxon>
        <taxon>Puccinia</taxon>
    </lineage>
</organism>
<dbReference type="PANTHER" id="PTHR28204">
    <property type="entry name" value="MITOCHONDRIAL DISTRIBUTION AND MORPHOLOGY PROTEIN 12"/>
    <property type="match status" value="1"/>
</dbReference>
<dbReference type="GO" id="GO:0032865">
    <property type="term" value="C:ERMES complex"/>
    <property type="evidence" value="ECO:0007669"/>
    <property type="project" value="InterPro"/>
</dbReference>
<gene>
    <name evidence="2" type="ORF">PGT21_050115</name>
</gene>
<dbReference type="Proteomes" id="UP000324748">
    <property type="component" value="Unassembled WGS sequence"/>
</dbReference>
<evidence type="ECO:0000256" key="1">
    <source>
        <dbReference type="ARBA" id="ARBA00022824"/>
    </source>
</evidence>